<dbReference type="PANTHER" id="PTHR10963:SF55">
    <property type="entry name" value="GLYCOSIDE HYDROLASE FAMILY 16 PROTEIN"/>
    <property type="match status" value="1"/>
</dbReference>
<dbReference type="Proteomes" id="UP000246018">
    <property type="component" value="Unassembled WGS sequence"/>
</dbReference>
<dbReference type="GO" id="GO:0004553">
    <property type="term" value="F:hydrolase activity, hydrolyzing O-glycosyl compounds"/>
    <property type="evidence" value="ECO:0007669"/>
    <property type="project" value="InterPro"/>
</dbReference>
<evidence type="ECO:0000259" key="2">
    <source>
        <dbReference type="PROSITE" id="PS51762"/>
    </source>
</evidence>
<dbReference type="InterPro" id="IPR050546">
    <property type="entry name" value="Glycosyl_Hydrlase_16"/>
</dbReference>
<sequence>MRYPIGTRLRLGAVLAPLLAFTVVGSLTAVLTVNTASPAGAAFGRLRPPAVTPVAGSGFELTGYLGSKLRRTVQLQQLRGGRYVTIATKKSTQVGNFTFKNIVLERPATLRVKAPRHKVKPESQGLPSIITKPVDVDVQGQSSQLAALPPIVQPGPAPADPEDNGQVVAQFSPARPGRLVHLERLTGDRWSIVQTEVQDAAGTAVFQVADTATYRATTIATADGGAATTTNTVMTRGWSPSFEETFSGARLNAAVWNDQVRENSTEGRRTCARVDSSTRHVVDGVLHLGVGYDQSRLGQSCGYSSDYGSGSVAYLTNSQIATEKSFTFQYGFAAARMKLQRGKGMHSAFWMLPVDGSPLPGDIEVDAMEFFGESSTSVSAIGAFLHHNTSRRQVTTYGDIFKQTAAMKPVGDTWWDSFHVFSVEWTSKEYIFRVDGAEFYRETRAVSHKPAFLILSMLTSDYELRHLTPGRMSQTAQVDWVRVYQEAPRVSGGDTSSLTDGGKGVMDDLAEISPLS</sequence>
<dbReference type="EMBL" id="QDGZ01000007">
    <property type="protein sequence ID" value="PVG81659.1"/>
    <property type="molecule type" value="Genomic_DNA"/>
</dbReference>
<dbReference type="CDD" id="cd00413">
    <property type="entry name" value="Glyco_hydrolase_16"/>
    <property type="match status" value="1"/>
</dbReference>
<name>A0A2T8F7J1_9ACTN</name>
<dbReference type="RefSeq" id="WP_116573424.1">
    <property type="nucleotide sequence ID" value="NZ_QDGZ01000007.1"/>
</dbReference>
<evidence type="ECO:0000256" key="1">
    <source>
        <dbReference type="ARBA" id="ARBA00006865"/>
    </source>
</evidence>
<reference evidence="3 4" key="1">
    <citation type="submission" date="2018-04" db="EMBL/GenBank/DDBJ databases">
        <title>Genome of Nocardioides gansuensis WSJ-1.</title>
        <authorList>
            <person name="Wu S."/>
            <person name="Wang G."/>
        </authorList>
    </citation>
    <scope>NUCLEOTIDE SEQUENCE [LARGE SCALE GENOMIC DNA]</scope>
    <source>
        <strain evidence="3 4">WSJ-1</strain>
    </source>
</reference>
<dbReference type="PROSITE" id="PS51762">
    <property type="entry name" value="GH16_2"/>
    <property type="match status" value="1"/>
</dbReference>
<dbReference type="GO" id="GO:0005975">
    <property type="term" value="P:carbohydrate metabolic process"/>
    <property type="evidence" value="ECO:0007669"/>
    <property type="project" value="InterPro"/>
</dbReference>
<comment type="similarity">
    <text evidence="1">Belongs to the glycosyl hydrolase 16 family.</text>
</comment>
<accession>A0A2T8F7J1</accession>
<comment type="caution">
    <text evidence="3">The sequence shown here is derived from an EMBL/GenBank/DDBJ whole genome shotgun (WGS) entry which is preliminary data.</text>
</comment>
<dbReference type="AlphaFoldDB" id="A0A2T8F7J1"/>
<protein>
    <recommendedName>
        <fullName evidence="2">GH16 domain-containing protein</fullName>
    </recommendedName>
</protein>
<proteinExistence type="inferred from homology"/>
<feature type="domain" description="GH16" evidence="2">
    <location>
        <begin position="234"/>
        <end position="489"/>
    </location>
</feature>
<dbReference type="PANTHER" id="PTHR10963">
    <property type="entry name" value="GLYCOSYL HYDROLASE-RELATED"/>
    <property type="match status" value="1"/>
</dbReference>
<evidence type="ECO:0000313" key="4">
    <source>
        <dbReference type="Proteomes" id="UP000246018"/>
    </source>
</evidence>
<dbReference type="Pfam" id="PF00722">
    <property type="entry name" value="Glyco_hydro_16"/>
    <property type="match status" value="1"/>
</dbReference>
<dbReference type="SUPFAM" id="SSF49899">
    <property type="entry name" value="Concanavalin A-like lectins/glucanases"/>
    <property type="match status" value="1"/>
</dbReference>
<dbReference type="InterPro" id="IPR013320">
    <property type="entry name" value="ConA-like_dom_sf"/>
</dbReference>
<evidence type="ECO:0000313" key="3">
    <source>
        <dbReference type="EMBL" id="PVG81659.1"/>
    </source>
</evidence>
<dbReference type="OrthoDB" id="9809583at2"/>
<dbReference type="Gene3D" id="2.60.120.200">
    <property type="match status" value="1"/>
</dbReference>
<dbReference type="InterPro" id="IPR000757">
    <property type="entry name" value="Beta-glucanase-like"/>
</dbReference>
<gene>
    <name evidence="3" type="ORF">DDE18_16855</name>
</gene>
<organism evidence="3 4">
    <name type="scientific">Nocardioides gansuensis</name>
    <dbReference type="NCBI Taxonomy" id="2138300"/>
    <lineage>
        <taxon>Bacteria</taxon>
        <taxon>Bacillati</taxon>
        <taxon>Actinomycetota</taxon>
        <taxon>Actinomycetes</taxon>
        <taxon>Propionibacteriales</taxon>
        <taxon>Nocardioidaceae</taxon>
        <taxon>Nocardioides</taxon>
    </lineage>
</organism>
<keyword evidence="4" id="KW-1185">Reference proteome</keyword>